<keyword evidence="2" id="KW-0472">Membrane</keyword>
<sequence length="263" mass="27964">MNDDSRRYPNFSAYFRPVQDGEPLPSAPESLALWGQRTVWGLLGGAALGFGQGLQRARMRKAYPMPAGLVNSPSRRLAYFVTSGVVSTSAHLGLFVALYSAVDLGVREWLRSAPAEPLADGCILCNWTRSAGVEQSSGLAAGSITGFLFRLPTGSASLALSGAAYGAGLGFIAGSIERWLRKLEHAARSKWTAQQAADEVDHKEVEQAGTATASSPKSGAVDAYILALQQRVQPNTHQGLEEWRANGEVSSEESEKNTSPGSP</sequence>
<feature type="region of interest" description="Disordered" evidence="1">
    <location>
        <begin position="194"/>
        <end position="217"/>
    </location>
</feature>
<evidence type="ECO:0000313" key="4">
    <source>
        <dbReference type="Proteomes" id="UP000007014"/>
    </source>
</evidence>
<dbReference type="RefSeq" id="XP_005538776.1">
    <property type="nucleotide sequence ID" value="XM_005538719.1"/>
</dbReference>
<keyword evidence="2" id="KW-0812">Transmembrane</keyword>
<reference evidence="3 4" key="1">
    <citation type="journal article" date="2004" name="Nature">
        <title>Genome sequence of the ultrasmall unicellular red alga Cyanidioschyzon merolae 10D.</title>
        <authorList>
            <person name="Matsuzaki M."/>
            <person name="Misumi O."/>
            <person name="Shin-i T."/>
            <person name="Maruyama S."/>
            <person name="Takahara M."/>
            <person name="Miyagishima S."/>
            <person name="Mori T."/>
            <person name="Nishida K."/>
            <person name="Yagisawa F."/>
            <person name="Nishida K."/>
            <person name="Yoshida Y."/>
            <person name="Nishimura Y."/>
            <person name="Nakao S."/>
            <person name="Kobayashi T."/>
            <person name="Momoyama Y."/>
            <person name="Higashiyama T."/>
            <person name="Minoda A."/>
            <person name="Sano M."/>
            <person name="Nomoto H."/>
            <person name="Oishi K."/>
            <person name="Hayashi H."/>
            <person name="Ohta F."/>
            <person name="Nishizaka S."/>
            <person name="Haga S."/>
            <person name="Miura S."/>
            <person name="Morishita T."/>
            <person name="Kabeya Y."/>
            <person name="Terasawa K."/>
            <person name="Suzuki Y."/>
            <person name="Ishii Y."/>
            <person name="Asakawa S."/>
            <person name="Takano H."/>
            <person name="Ohta N."/>
            <person name="Kuroiwa H."/>
            <person name="Tanaka K."/>
            <person name="Shimizu N."/>
            <person name="Sugano S."/>
            <person name="Sato N."/>
            <person name="Nozaki H."/>
            <person name="Ogasawara N."/>
            <person name="Kohara Y."/>
            <person name="Kuroiwa T."/>
        </authorList>
    </citation>
    <scope>NUCLEOTIDE SEQUENCE [LARGE SCALE GENOMIC DNA]</scope>
    <source>
        <strain evidence="3 4">10D</strain>
    </source>
</reference>
<keyword evidence="4" id="KW-1185">Reference proteome</keyword>
<gene>
    <name evidence="3" type="ORF">CYME_CMS105C</name>
</gene>
<evidence type="ECO:0000313" key="3">
    <source>
        <dbReference type="EMBL" id="BAM82740.1"/>
    </source>
</evidence>
<feature type="transmembrane region" description="Helical" evidence="2">
    <location>
        <begin position="158"/>
        <end position="180"/>
    </location>
</feature>
<dbReference type="EMBL" id="AP006501">
    <property type="protein sequence ID" value="BAM82740.1"/>
    <property type="molecule type" value="Genomic_DNA"/>
</dbReference>
<reference evidence="3 4" key="2">
    <citation type="journal article" date="2007" name="BMC Biol.">
        <title>A 100%-complete sequence reveals unusually simple genomic features in the hot-spring red alga Cyanidioschyzon merolae.</title>
        <authorList>
            <person name="Nozaki H."/>
            <person name="Takano H."/>
            <person name="Misumi O."/>
            <person name="Terasawa K."/>
            <person name="Matsuzaki M."/>
            <person name="Maruyama S."/>
            <person name="Nishida K."/>
            <person name="Yagisawa F."/>
            <person name="Yoshida Y."/>
            <person name="Fujiwara T."/>
            <person name="Takio S."/>
            <person name="Tamura K."/>
            <person name="Chung S.J."/>
            <person name="Nakamura S."/>
            <person name="Kuroiwa H."/>
            <person name="Tanaka K."/>
            <person name="Sato N."/>
            <person name="Kuroiwa T."/>
        </authorList>
    </citation>
    <scope>NUCLEOTIDE SEQUENCE [LARGE SCALE GENOMIC DNA]</scope>
    <source>
        <strain evidence="3 4">10D</strain>
    </source>
</reference>
<evidence type="ECO:0000256" key="2">
    <source>
        <dbReference type="SAM" id="Phobius"/>
    </source>
</evidence>
<dbReference type="AlphaFoldDB" id="M1V737"/>
<dbReference type="HOGENOM" id="CLU_1059072_0_0_1"/>
<accession>M1V737</accession>
<protein>
    <submittedName>
        <fullName evidence="3">Uncharacterized protein</fullName>
    </submittedName>
</protein>
<organism evidence="3 4">
    <name type="scientific">Cyanidioschyzon merolae (strain NIES-3377 / 10D)</name>
    <name type="common">Unicellular red alga</name>
    <dbReference type="NCBI Taxonomy" id="280699"/>
    <lineage>
        <taxon>Eukaryota</taxon>
        <taxon>Rhodophyta</taxon>
        <taxon>Bangiophyceae</taxon>
        <taxon>Cyanidiales</taxon>
        <taxon>Cyanidiaceae</taxon>
        <taxon>Cyanidioschyzon</taxon>
    </lineage>
</organism>
<feature type="region of interest" description="Disordered" evidence="1">
    <location>
        <begin position="236"/>
        <end position="263"/>
    </location>
</feature>
<evidence type="ECO:0000256" key="1">
    <source>
        <dbReference type="SAM" id="MobiDB-lite"/>
    </source>
</evidence>
<name>M1V737_CYAM1</name>
<dbReference type="Proteomes" id="UP000007014">
    <property type="component" value="Chromosome 19"/>
</dbReference>
<dbReference type="OrthoDB" id="10484084at2759"/>
<dbReference type="Gramene" id="CMS105CT">
    <property type="protein sequence ID" value="CMS105CT"/>
    <property type="gene ID" value="CMS105C"/>
</dbReference>
<proteinExistence type="predicted"/>
<keyword evidence="2" id="KW-1133">Transmembrane helix</keyword>
<dbReference type="KEGG" id="cme:CYME_CMS105C"/>
<feature type="transmembrane region" description="Helical" evidence="2">
    <location>
        <begin position="77"/>
        <end position="102"/>
    </location>
</feature>
<dbReference type="GeneID" id="16997536"/>